<dbReference type="Gene3D" id="2.10.25.10">
    <property type="entry name" value="Laminin"/>
    <property type="match status" value="3"/>
</dbReference>
<dbReference type="SUPFAM" id="SSF57567">
    <property type="entry name" value="Serine protease inhibitors"/>
    <property type="match status" value="3"/>
</dbReference>
<dbReference type="InterPro" id="IPR050780">
    <property type="entry name" value="Mucin_vWF_Thrombospondin_sf"/>
</dbReference>
<dbReference type="GO" id="GO:0005615">
    <property type="term" value="C:extracellular space"/>
    <property type="evidence" value="ECO:0007669"/>
    <property type="project" value="TreeGrafter"/>
</dbReference>
<dbReference type="Pfam" id="PF13330">
    <property type="entry name" value="Mucin2_WxxW"/>
    <property type="match status" value="4"/>
</dbReference>
<reference evidence="10" key="2">
    <citation type="submission" date="2017-10" db="EMBL/GenBank/DDBJ databases">
        <title>Ladona fulva Genome sequencing and assembly.</title>
        <authorList>
            <person name="Murali S."/>
            <person name="Richards S."/>
            <person name="Bandaranaike D."/>
            <person name="Bellair M."/>
            <person name="Blankenburg K."/>
            <person name="Chao H."/>
            <person name="Dinh H."/>
            <person name="Doddapaneni H."/>
            <person name="Dugan-Rocha S."/>
            <person name="Elkadiri S."/>
            <person name="Gnanaolivu R."/>
            <person name="Hernandez B."/>
            <person name="Skinner E."/>
            <person name="Javaid M."/>
            <person name="Lee S."/>
            <person name="Li M."/>
            <person name="Ming W."/>
            <person name="Munidasa M."/>
            <person name="Muniz J."/>
            <person name="Nguyen L."/>
            <person name="Hughes D."/>
            <person name="Osuji N."/>
            <person name="Pu L.-L."/>
            <person name="Puazo M."/>
            <person name="Qu C."/>
            <person name="Quiroz J."/>
            <person name="Raj R."/>
            <person name="Weissenberger G."/>
            <person name="Xin Y."/>
            <person name="Zou X."/>
            <person name="Han Y."/>
            <person name="Worley K."/>
            <person name="Muzny D."/>
            <person name="Gibbs R."/>
        </authorList>
    </citation>
    <scope>NUCLEOTIDE SEQUENCE</scope>
    <source>
        <strain evidence="10">Sampled in the wild</strain>
    </source>
</reference>
<dbReference type="InterPro" id="IPR001007">
    <property type="entry name" value="VWF_dom"/>
</dbReference>
<comment type="caution">
    <text evidence="10">The sequence shown here is derived from an EMBL/GenBank/DDBJ whole genome shotgun (WGS) entry which is preliminary data.</text>
</comment>
<evidence type="ECO:0000256" key="3">
    <source>
        <dbReference type="ARBA" id="ARBA00022690"/>
    </source>
</evidence>
<dbReference type="PANTHER" id="PTHR11339:SF386">
    <property type="entry name" value="HEMOLECTIN, ISOFORM A"/>
    <property type="match status" value="1"/>
</dbReference>
<feature type="domain" description="VWFD" evidence="9">
    <location>
        <begin position="493"/>
        <end position="680"/>
    </location>
</feature>
<dbReference type="Pfam" id="PF01826">
    <property type="entry name" value="TIL"/>
    <property type="match status" value="3"/>
</dbReference>
<keyword evidence="3" id="KW-0646">Protease inhibitor</keyword>
<dbReference type="PANTHER" id="PTHR11339">
    <property type="entry name" value="EXTRACELLULAR MATRIX GLYCOPROTEIN RELATED"/>
    <property type="match status" value="1"/>
</dbReference>
<dbReference type="GO" id="GO:0030414">
    <property type="term" value="F:peptidase inhibitor activity"/>
    <property type="evidence" value="ECO:0007669"/>
    <property type="project" value="UniProtKB-KW"/>
</dbReference>
<dbReference type="SMART" id="SM00832">
    <property type="entry name" value="C8"/>
    <property type="match status" value="3"/>
</dbReference>
<keyword evidence="5" id="KW-0677">Repeat</keyword>
<keyword evidence="11" id="KW-1185">Reference proteome</keyword>
<evidence type="ECO:0000256" key="8">
    <source>
        <dbReference type="ARBA" id="ARBA00023180"/>
    </source>
</evidence>
<evidence type="ECO:0000256" key="7">
    <source>
        <dbReference type="ARBA" id="ARBA00023157"/>
    </source>
</evidence>
<dbReference type="InterPro" id="IPR001846">
    <property type="entry name" value="VWF_type-D"/>
</dbReference>
<name>A0A8K0PAA7_LADFU</name>
<keyword evidence="2" id="KW-0964">Secreted</keyword>
<feature type="non-terminal residue" evidence="10">
    <location>
        <position position="1649"/>
    </location>
</feature>
<dbReference type="EMBL" id="KZ309017">
    <property type="protein sequence ID" value="KAG8236359.1"/>
    <property type="molecule type" value="Genomic_DNA"/>
</dbReference>
<dbReference type="PROSITE" id="PS51233">
    <property type="entry name" value="VWFD"/>
    <property type="match status" value="3"/>
</dbReference>
<dbReference type="InterPro" id="IPR014853">
    <property type="entry name" value="VWF/SSPO/ZAN-like_Cys-rich_dom"/>
</dbReference>
<comment type="subcellular location">
    <subcellularLocation>
        <location evidence="1">Secreted</location>
    </subcellularLocation>
</comment>
<dbReference type="Pfam" id="PF00094">
    <property type="entry name" value="VWD"/>
    <property type="match status" value="2"/>
</dbReference>
<dbReference type="Pfam" id="PF08742">
    <property type="entry name" value="C8"/>
    <property type="match status" value="3"/>
</dbReference>
<evidence type="ECO:0000313" key="11">
    <source>
        <dbReference type="Proteomes" id="UP000792457"/>
    </source>
</evidence>
<accession>A0A8K0PAA7</accession>
<dbReference type="CDD" id="cd19941">
    <property type="entry name" value="TIL"/>
    <property type="match status" value="3"/>
</dbReference>
<feature type="domain" description="VWFD" evidence="9">
    <location>
        <begin position="120"/>
        <end position="298"/>
    </location>
</feature>
<protein>
    <recommendedName>
        <fullName evidence="9">VWFD domain-containing protein</fullName>
    </recommendedName>
</protein>
<dbReference type="SMART" id="SM00215">
    <property type="entry name" value="VWC_out"/>
    <property type="match status" value="2"/>
</dbReference>
<dbReference type="GO" id="GO:0031012">
    <property type="term" value="C:extracellular matrix"/>
    <property type="evidence" value="ECO:0007669"/>
    <property type="project" value="TreeGrafter"/>
</dbReference>
<keyword evidence="7" id="KW-1015">Disulfide bond</keyword>
<evidence type="ECO:0000256" key="1">
    <source>
        <dbReference type="ARBA" id="ARBA00004613"/>
    </source>
</evidence>
<keyword evidence="4" id="KW-0732">Signal</keyword>
<dbReference type="SMART" id="SM00216">
    <property type="entry name" value="VWD"/>
    <property type="match status" value="3"/>
</dbReference>
<reference evidence="10" key="1">
    <citation type="submission" date="2013-04" db="EMBL/GenBank/DDBJ databases">
        <authorList>
            <person name="Qu J."/>
            <person name="Murali S.C."/>
            <person name="Bandaranaike D."/>
            <person name="Bellair M."/>
            <person name="Blankenburg K."/>
            <person name="Chao H."/>
            <person name="Dinh H."/>
            <person name="Doddapaneni H."/>
            <person name="Downs B."/>
            <person name="Dugan-Rocha S."/>
            <person name="Elkadiri S."/>
            <person name="Gnanaolivu R.D."/>
            <person name="Hernandez B."/>
            <person name="Javaid M."/>
            <person name="Jayaseelan J.C."/>
            <person name="Lee S."/>
            <person name="Li M."/>
            <person name="Ming W."/>
            <person name="Munidasa M."/>
            <person name="Muniz J."/>
            <person name="Nguyen L."/>
            <person name="Ongeri F."/>
            <person name="Osuji N."/>
            <person name="Pu L.-L."/>
            <person name="Puazo M."/>
            <person name="Qu C."/>
            <person name="Quiroz J."/>
            <person name="Raj R."/>
            <person name="Weissenberger G."/>
            <person name="Xin Y."/>
            <person name="Zou X."/>
            <person name="Han Y."/>
            <person name="Richards S."/>
            <person name="Worley K."/>
            <person name="Muzny D."/>
            <person name="Gibbs R."/>
        </authorList>
    </citation>
    <scope>NUCLEOTIDE SEQUENCE</scope>
    <source>
        <strain evidence="10">Sampled in the wild</strain>
    </source>
</reference>
<dbReference type="FunFam" id="2.10.25.10:FF:000674">
    <property type="entry name" value="Mucin-2"/>
    <property type="match status" value="1"/>
</dbReference>
<sequence length="1649" mass="182836">MAYECVIPAADSCSPQKLGFNGGYNCTSSGTSYSCTLSCPAGIEFESPPVPFYSCDYASGSHFKAVPPFEELSYKSNSTEGYGMGMFKKGVKAHDVSFGVIPQTFIPETLVIEEKKPRSGSCFTWGNSHYKTFDGKVFDFTSSCLYTLVRDALDNTFSVSISNSKGCDSLHGCYRNITIFLEEREYVLAIDGMGDAIMALNGFQRIAIPSKTRDFTVESLGNLIILNLHSCGVTIKWNTKDFVQVDVTEKMWNKTAGLCGRIDGRAGNDLENIDGSTPSSILEFANSWEVHELGVECLDSPSDVSACSRGPIEDVTLVSKAEDFCQKLLVDPKFAACRKGVNSMRYYEACKWDYCACEKSNPVDCGCQSISVYVQECIQNGVKEVADWRDEMTCPIACENGKIYSTCGPMEQDTCGTEEETLAVSSAELASCIEGCFCPTGTVLHDGKCIPRSQCPCQLRGKRFPPGEVIPSDCNTCSCSNGKWVCTQVQCGARCASIGDPHYTTFDGRHYNFMGKCSYYLVKGDNYSIEAENVACAGSISEAMSFPSLEIGLPSCTKMITIHYNDQTIKLKQNREVSINGEDIIKVPLSYQGIKIRMVSSIFLLVCHWLVDPEPFYQDCLYDMCSCEGKIGPCLCPILSAYAKECAKQGLNLDWRMEIRECGIHCPGNQKYQVCGNTCTRSCFDISSRSDDAPCKRKCAEGCNCPEGETLNSRGECIPISSCPCLHQGLEFQPGHKLIMPGARDSQFICKNALWDCHHATPQDMKDFPSVESLRVTCSAVNNEEFTDCEPVEPVTCKNMHKTPSYSSAKCTTGCKCKKGYVLDTYSKKCIKPSECPCHHGGRSYGELEKIQEDCNTCTCSSGKWKCTESICTAWGESHFKTFDGRIFDFHGSCDYIFAKGKINKQDSFEVMIQNVPCGSSGIACSKAVILKVGSGDNAETITFSKDQGLPPYGGHKRITVRQAGLFVFAEVSDIGIVLQWDKGTRIYVKANPSWKNKIRGLCGNYNDNELDDFMTPSGGISEISPVVFGDSWKVHHYCPETYEVKDTCAIHPSRKVWALQKCGILKSEVFQPCHSEVPLDPYLERCIFDTCGCDMGGDCECLCTAVAAYAQECNIHGVPIRWRSQELCPMQCDETCAHYSPCVQTCPQQTCDNQYIYKSLTMLCNEDSCVEEGEVYMSLEDLNYCSRHEKICKGKPCPYNESTTLEYTTMYVTSPKSSTTFEYTTAPLLYSTTEYTTDMHKTSTCITGWSPWISNDRPQGLKKPMDVEDISTISSHLVKKYKAICELEHMTNIECRVVGDHTDYKATGQNVLCSLEKGLICDPLKEKGKVKPCLDYEIRVYCLCEATTIPPASLPTIRPSTVSESLCITGWSPWFSNDKPVRFLKKYTDLEKLPDRVTSQPDAYCARTQITEIECRTVGTRTNFDETGQNVKCNLKDGLLCLPSKGSPPCFNYEIRVYCLCESTSSTTTASPTKTPGTLPTQELSTLGEEVCITGWSPWFSNDKPVRFAKKFTDIERVPEKIIFKPDAYCKRSQVAKIECRTVGLGRKFDETDQNVTCNIEEGLVCQPSEGAISCLNYEIRVFCSCEATSTITVTAPSRTSGTLPTVGLSTLGEEVCITGWSTWFSNDRPVRFTKKYTDIETIPDRVS</sequence>
<dbReference type="InterPro" id="IPR025155">
    <property type="entry name" value="WxxW_domain"/>
</dbReference>
<evidence type="ECO:0000256" key="4">
    <source>
        <dbReference type="ARBA" id="ARBA00022729"/>
    </source>
</evidence>
<evidence type="ECO:0000313" key="10">
    <source>
        <dbReference type="EMBL" id="KAG8236359.1"/>
    </source>
</evidence>
<gene>
    <name evidence="10" type="ORF">J437_LFUL016579</name>
</gene>
<organism evidence="10 11">
    <name type="scientific">Ladona fulva</name>
    <name type="common">Scarce chaser dragonfly</name>
    <name type="synonym">Libellula fulva</name>
    <dbReference type="NCBI Taxonomy" id="123851"/>
    <lineage>
        <taxon>Eukaryota</taxon>
        <taxon>Metazoa</taxon>
        <taxon>Ecdysozoa</taxon>
        <taxon>Arthropoda</taxon>
        <taxon>Hexapoda</taxon>
        <taxon>Insecta</taxon>
        <taxon>Pterygota</taxon>
        <taxon>Palaeoptera</taxon>
        <taxon>Odonata</taxon>
        <taxon>Epiprocta</taxon>
        <taxon>Anisoptera</taxon>
        <taxon>Libelluloidea</taxon>
        <taxon>Libellulidae</taxon>
        <taxon>Ladona</taxon>
    </lineage>
</organism>
<feature type="domain" description="VWFD" evidence="9">
    <location>
        <begin position="870"/>
        <end position="1040"/>
    </location>
</feature>
<evidence type="ECO:0000256" key="2">
    <source>
        <dbReference type="ARBA" id="ARBA00022525"/>
    </source>
</evidence>
<dbReference type="Proteomes" id="UP000792457">
    <property type="component" value="Unassembled WGS sequence"/>
</dbReference>
<evidence type="ECO:0000259" key="9">
    <source>
        <dbReference type="PROSITE" id="PS51233"/>
    </source>
</evidence>
<evidence type="ECO:0000256" key="5">
    <source>
        <dbReference type="ARBA" id="ARBA00022737"/>
    </source>
</evidence>
<evidence type="ECO:0000256" key="6">
    <source>
        <dbReference type="ARBA" id="ARBA00023008"/>
    </source>
</evidence>
<keyword evidence="6" id="KW-0186">Copper</keyword>
<dbReference type="Pfam" id="PF23244">
    <property type="entry name" value="VWF"/>
    <property type="match status" value="2"/>
</dbReference>
<keyword evidence="8" id="KW-0325">Glycoprotein</keyword>
<proteinExistence type="predicted"/>
<dbReference type="InterPro" id="IPR002919">
    <property type="entry name" value="TIL_dom"/>
</dbReference>
<dbReference type="OrthoDB" id="6262482at2759"/>
<dbReference type="InterPro" id="IPR036084">
    <property type="entry name" value="Ser_inhib-like_sf"/>
</dbReference>
<dbReference type="SUPFAM" id="SSF57603">
    <property type="entry name" value="FnI-like domain"/>
    <property type="match status" value="1"/>
</dbReference>